<feature type="non-terminal residue" evidence="1">
    <location>
        <position position="1"/>
    </location>
</feature>
<comment type="caution">
    <text evidence="1">The sequence shown here is derived from an EMBL/GenBank/DDBJ whole genome shotgun (WGS) entry which is preliminary data.</text>
</comment>
<sequence length="220" mass="24582">HLNEIEADVLVAPLLAVERGHNILNDDAEAAIGTVYFLARPNPHPDDLSLAVHAINDWMVRATTTGTFSSWVRGARSIEEGADEVRRLARSRWYQVLARSMAWSRLGDDERATVTWDMLVLMWQVIGRLVRGGVPARVVFVDAAFAPNRAATPERPDTPESSLLHSIVDVLDPYFEGDAESAEEQFIARALYEPLRRMLTRLLTDPPRPAGTRTPHLTSH</sequence>
<protein>
    <submittedName>
        <fullName evidence="1">Uncharacterized protein</fullName>
    </submittedName>
</protein>
<name>A0A6G3WUP7_9ACTN</name>
<reference evidence="1" key="1">
    <citation type="submission" date="2020-01" db="EMBL/GenBank/DDBJ databases">
        <title>Insect and environment-associated Actinomycetes.</title>
        <authorList>
            <person name="Currrie C."/>
            <person name="Chevrette M."/>
            <person name="Carlson C."/>
            <person name="Stubbendieck R."/>
            <person name="Wendt-Pienkowski E."/>
        </authorList>
    </citation>
    <scope>NUCLEOTIDE SEQUENCE</scope>
    <source>
        <strain evidence="1">SID7499</strain>
    </source>
</reference>
<dbReference type="AlphaFoldDB" id="A0A6G3WUP7"/>
<proteinExistence type="predicted"/>
<gene>
    <name evidence="1" type="ORF">G3M58_22725</name>
</gene>
<evidence type="ECO:0000313" key="1">
    <source>
        <dbReference type="EMBL" id="NEE09259.1"/>
    </source>
</evidence>
<dbReference type="EMBL" id="JAAGMN010002242">
    <property type="protein sequence ID" value="NEE09259.1"/>
    <property type="molecule type" value="Genomic_DNA"/>
</dbReference>
<organism evidence="1">
    <name type="scientific">Streptomyces sp. SID7499</name>
    <dbReference type="NCBI Taxonomy" id="2706086"/>
    <lineage>
        <taxon>Bacteria</taxon>
        <taxon>Bacillati</taxon>
        <taxon>Actinomycetota</taxon>
        <taxon>Actinomycetes</taxon>
        <taxon>Kitasatosporales</taxon>
        <taxon>Streptomycetaceae</taxon>
        <taxon>Streptomyces</taxon>
    </lineage>
</organism>
<accession>A0A6G3WUP7</accession>